<dbReference type="InterPro" id="IPR025709">
    <property type="entry name" value="Leu_tRNA-synth_edit"/>
</dbReference>
<keyword evidence="4 9" id="KW-0547">Nucleotide-binding</keyword>
<feature type="short sequence motif" description="'KMSKS' region" evidence="9">
    <location>
        <begin position="627"/>
        <end position="631"/>
    </location>
</feature>
<dbReference type="RefSeq" id="WP_136912757.1">
    <property type="nucleotide sequence ID" value="NZ_CP039371.1"/>
</dbReference>
<dbReference type="InterPro" id="IPR002300">
    <property type="entry name" value="aa-tRNA-synth_Ia"/>
</dbReference>
<dbReference type="InterPro" id="IPR014729">
    <property type="entry name" value="Rossmann-like_a/b/a_fold"/>
</dbReference>
<proteinExistence type="inferred from homology"/>
<dbReference type="EMBL" id="CP039371">
    <property type="protein sequence ID" value="QCI10520.1"/>
    <property type="molecule type" value="Genomic_DNA"/>
</dbReference>
<evidence type="ECO:0000256" key="8">
    <source>
        <dbReference type="ARBA" id="ARBA00047469"/>
    </source>
</evidence>
<dbReference type="Pfam" id="PF13603">
    <property type="entry name" value="tRNA-synt_1_2"/>
    <property type="match status" value="1"/>
</dbReference>
<dbReference type="GO" id="GO:0004823">
    <property type="term" value="F:leucine-tRNA ligase activity"/>
    <property type="evidence" value="ECO:0007669"/>
    <property type="project" value="UniProtKB-UniRule"/>
</dbReference>
<dbReference type="FunFam" id="3.10.20.590:FF:000001">
    <property type="entry name" value="Leucine--tRNA ligase"/>
    <property type="match status" value="1"/>
</dbReference>
<dbReference type="Gene3D" id="1.10.730.10">
    <property type="entry name" value="Isoleucyl-tRNA Synthetase, Domain 1"/>
    <property type="match status" value="1"/>
</dbReference>
<feature type="short sequence motif" description="'HIGH' region" evidence="9">
    <location>
        <begin position="42"/>
        <end position="52"/>
    </location>
</feature>
<dbReference type="GO" id="GO:0005524">
    <property type="term" value="F:ATP binding"/>
    <property type="evidence" value="ECO:0007669"/>
    <property type="project" value="UniProtKB-UniRule"/>
</dbReference>
<evidence type="ECO:0000256" key="6">
    <source>
        <dbReference type="ARBA" id="ARBA00022917"/>
    </source>
</evidence>
<evidence type="ECO:0000313" key="15">
    <source>
        <dbReference type="EMBL" id="QCI10520.1"/>
    </source>
</evidence>
<feature type="domain" description="Methionyl/Valyl/Leucyl/Isoleucyl-tRNA synthetase anticodon-binding" evidence="12">
    <location>
        <begin position="707"/>
        <end position="829"/>
    </location>
</feature>
<evidence type="ECO:0000256" key="5">
    <source>
        <dbReference type="ARBA" id="ARBA00022840"/>
    </source>
</evidence>
<evidence type="ECO:0000313" key="16">
    <source>
        <dbReference type="Proteomes" id="UP000298551"/>
    </source>
</evidence>
<dbReference type="GO" id="GO:0005829">
    <property type="term" value="C:cytosol"/>
    <property type="evidence" value="ECO:0007669"/>
    <property type="project" value="TreeGrafter"/>
</dbReference>
<dbReference type="Gene3D" id="3.10.20.590">
    <property type="match status" value="1"/>
</dbReference>
<dbReference type="FunFam" id="1.10.730.10:FF:000003">
    <property type="entry name" value="Leucine--tRNA ligase"/>
    <property type="match status" value="1"/>
</dbReference>
<evidence type="ECO:0000256" key="4">
    <source>
        <dbReference type="ARBA" id="ARBA00022741"/>
    </source>
</evidence>
<dbReference type="InterPro" id="IPR013155">
    <property type="entry name" value="M/V/L/I-tRNA-synth_anticd-bd"/>
</dbReference>
<keyword evidence="2 9" id="KW-0963">Cytoplasm</keyword>
<dbReference type="FunFam" id="3.40.50.620:FF:000003">
    <property type="entry name" value="Leucine--tRNA ligase"/>
    <property type="match status" value="1"/>
</dbReference>
<organism evidence="15 16">
    <name type="scientific">Pseudomonas putida</name>
    <name type="common">Arthrobacter siderocapsulatus</name>
    <dbReference type="NCBI Taxonomy" id="303"/>
    <lineage>
        <taxon>Bacteria</taxon>
        <taxon>Pseudomonadati</taxon>
        <taxon>Pseudomonadota</taxon>
        <taxon>Gammaproteobacteria</taxon>
        <taxon>Pseudomonadales</taxon>
        <taxon>Pseudomonadaceae</taxon>
        <taxon>Pseudomonas</taxon>
    </lineage>
</organism>
<dbReference type="CDD" id="cd07958">
    <property type="entry name" value="Anticodon_Ia_Leu_BEm"/>
    <property type="match status" value="1"/>
</dbReference>
<reference evidence="16" key="1">
    <citation type="submission" date="2019-04" db="EMBL/GenBank/DDBJ databases">
        <title>Genome sequence of Pseudomonas putida 1290, an auxin catabolizing strain.</title>
        <authorList>
            <person name="Laird T.S."/>
            <person name="Leveau J.H.J."/>
        </authorList>
    </citation>
    <scope>NUCLEOTIDE SEQUENCE [LARGE SCALE GENOMIC DNA]</scope>
    <source>
        <strain evidence="16">1290</strain>
    </source>
</reference>
<dbReference type="InterPro" id="IPR015413">
    <property type="entry name" value="Methionyl/Leucyl_tRNA_Synth"/>
</dbReference>
<dbReference type="FunFam" id="3.90.740.10:FF:000012">
    <property type="entry name" value="Leucine--tRNA ligase"/>
    <property type="match status" value="1"/>
</dbReference>
<dbReference type="InterPro" id="IPR009008">
    <property type="entry name" value="Val/Leu/Ile-tRNA-synth_edit"/>
</dbReference>
<dbReference type="Gene3D" id="2.20.28.290">
    <property type="match status" value="1"/>
</dbReference>
<evidence type="ECO:0000256" key="9">
    <source>
        <dbReference type="HAMAP-Rule" id="MF_00049"/>
    </source>
</evidence>
<dbReference type="HAMAP" id="MF_00049_B">
    <property type="entry name" value="Leu_tRNA_synth_B"/>
    <property type="match status" value="1"/>
</dbReference>
<dbReference type="SUPFAM" id="SSF47323">
    <property type="entry name" value="Anticodon-binding domain of a subclass of class I aminoacyl-tRNA synthetases"/>
    <property type="match status" value="1"/>
</dbReference>
<dbReference type="Pfam" id="PF08264">
    <property type="entry name" value="Anticodon_1"/>
    <property type="match status" value="1"/>
</dbReference>
<dbReference type="EC" id="6.1.1.4" evidence="9"/>
<evidence type="ECO:0000256" key="7">
    <source>
        <dbReference type="ARBA" id="ARBA00023146"/>
    </source>
</evidence>
<dbReference type="NCBIfam" id="TIGR00396">
    <property type="entry name" value="leuS_bact"/>
    <property type="match status" value="1"/>
</dbReference>
<protein>
    <recommendedName>
        <fullName evidence="9">Leucine--tRNA ligase</fullName>
        <ecNumber evidence="9">6.1.1.4</ecNumber>
    </recommendedName>
    <alternativeName>
        <fullName evidence="9">Leucyl-tRNA synthetase</fullName>
        <shortName evidence="9">LeuRS</shortName>
    </alternativeName>
</protein>
<keyword evidence="7 9" id="KW-0030">Aminoacyl-tRNA synthetase</keyword>
<comment type="catalytic activity">
    <reaction evidence="8 9">
        <text>tRNA(Leu) + L-leucine + ATP = L-leucyl-tRNA(Leu) + AMP + diphosphate</text>
        <dbReference type="Rhea" id="RHEA:11688"/>
        <dbReference type="Rhea" id="RHEA-COMP:9613"/>
        <dbReference type="Rhea" id="RHEA-COMP:9622"/>
        <dbReference type="ChEBI" id="CHEBI:30616"/>
        <dbReference type="ChEBI" id="CHEBI:33019"/>
        <dbReference type="ChEBI" id="CHEBI:57427"/>
        <dbReference type="ChEBI" id="CHEBI:78442"/>
        <dbReference type="ChEBI" id="CHEBI:78494"/>
        <dbReference type="ChEBI" id="CHEBI:456215"/>
        <dbReference type="EC" id="6.1.1.4"/>
    </reaction>
</comment>
<dbReference type="FunFam" id="3.40.50.620:FF:000124">
    <property type="entry name" value="Leucine--tRNA ligase"/>
    <property type="match status" value="1"/>
</dbReference>
<feature type="domain" description="Aminoacyl-tRNA synthetase class Ia" evidence="11">
    <location>
        <begin position="422"/>
        <end position="580"/>
    </location>
</feature>
<dbReference type="OrthoDB" id="9810365at2"/>
<feature type="domain" description="Leucyl-tRNA synthetase editing" evidence="14">
    <location>
        <begin position="221"/>
        <end position="407"/>
    </location>
</feature>
<dbReference type="CDD" id="cd00812">
    <property type="entry name" value="LeuRS_core"/>
    <property type="match status" value="1"/>
</dbReference>
<feature type="binding site" evidence="9">
    <location>
        <position position="630"/>
    </location>
    <ligand>
        <name>ATP</name>
        <dbReference type="ChEBI" id="CHEBI:30616"/>
    </ligand>
</feature>
<evidence type="ECO:0000259" key="12">
    <source>
        <dbReference type="Pfam" id="PF08264"/>
    </source>
</evidence>
<comment type="similarity">
    <text evidence="1 9 10">Belongs to the class-I aminoacyl-tRNA synthetase family.</text>
</comment>
<keyword evidence="6 9" id="KW-0648">Protein biosynthesis</keyword>
<name>A0A4D6X948_PSEPU</name>
<dbReference type="Pfam" id="PF00133">
    <property type="entry name" value="tRNA-synt_1"/>
    <property type="match status" value="2"/>
</dbReference>
<feature type="domain" description="Methionyl/Leucyl tRNA synthetase" evidence="13">
    <location>
        <begin position="39"/>
        <end position="171"/>
    </location>
</feature>
<dbReference type="GO" id="GO:0006429">
    <property type="term" value="P:leucyl-tRNA aminoacylation"/>
    <property type="evidence" value="ECO:0007669"/>
    <property type="project" value="UniProtKB-UniRule"/>
</dbReference>
<keyword evidence="3 9" id="KW-0436">Ligase</keyword>
<evidence type="ECO:0000259" key="11">
    <source>
        <dbReference type="Pfam" id="PF00133"/>
    </source>
</evidence>
<sequence length="868" mass="96674">MHEQYTPRDIEAAAQKFWDEQQSFAVTEQPGKDTYYCLSMFPYPSGKLHMGHVRNYTIGDVIARYQRMLGKNVLQPMGWDAFGMPAENAAMKNNVAPAKWTYENIDYMKTQLKSLGLAIDWAREVTTCKPDYYRWEQWLFTRLFEKGIIYRKNGTVNWDPADQTVLANEQVIDGRGWRSGALIEKREIPMYYFRITDYADELLESLDELPGWPEQVKTMQRNWIGKSRGMEVQFPFDQASIGQEGTLKVFTTRPDTLMGATYVAVAAEHPLATQAAQGDAALQAFIDECKSGSVAEADMATQEKKGMPTSLFVQHPLTGEKLPVWVANYVLMHYGDGAVMAVPAHDERDFEFAHKYNLPVKAVVRTSAGDEVGSEWLAAYGEHGQLINSGEFDGLDFAGAFDAIEAALIRKELGKSRTQFRLRDWGISRQRYWGCPIPIIHCPSCGDVPVPEDQLPVTLPENVVPDGAGSPLARMPEFYECSCPKCGTAAKRETDTMDTFVESSWYFARYASPNYEGGMVDPKAANHWLPVDQYIGGIEHAILHLLYARFFHKLMRDEGLVTSNEPFKNLLTQGMVVAETYYRVASNGGKDWFNPADVEVERDAKAKIVGARLKTDGLPVEIGGTEKMSKSKNNGVDPQSMIDQYGADTCRLFMMFASPPDMSLEWSDSGVEGASRFLRRVWRLAQAHVGQGLPGKLDVAALDDAQKVIRRAIHAAIKQASTDVGQYHKFNTAIAQVMTVMNVLEKAPQATAQDRALLQEGLEAVTLLLAPITPHISHELWQQLGHAEAVIDAAWPAVDESALVQDTVTLVVQVNGKLRGQVEMPAAASREEIEAAARSNENVLRFIDGLTIRKVIVVPGKLVNIVAN</sequence>
<dbReference type="GO" id="GO:0002161">
    <property type="term" value="F:aminoacyl-tRNA deacylase activity"/>
    <property type="evidence" value="ECO:0007669"/>
    <property type="project" value="InterPro"/>
</dbReference>
<dbReference type="SUPFAM" id="SSF50677">
    <property type="entry name" value="ValRS/IleRS/LeuRS editing domain"/>
    <property type="match status" value="1"/>
</dbReference>
<dbReference type="Pfam" id="PF09334">
    <property type="entry name" value="tRNA-synt_1g"/>
    <property type="match status" value="1"/>
</dbReference>
<accession>A0A4D6X948</accession>
<feature type="domain" description="Aminoacyl-tRNA synthetase class Ia" evidence="11">
    <location>
        <begin position="626"/>
        <end position="660"/>
    </location>
</feature>
<evidence type="ECO:0000256" key="3">
    <source>
        <dbReference type="ARBA" id="ARBA00022598"/>
    </source>
</evidence>
<dbReference type="Gene3D" id="3.40.50.620">
    <property type="entry name" value="HUPs"/>
    <property type="match status" value="2"/>
</dbReference>
<dbReference type="AlphaFoldDB" id="A0A4D6X948"/>
<keyword evidence="5 9" id="KW-0067">ATP-binding</keyword>
<dbReference type="InterPro" id="IPR001412">
    <property type="entry name" value="aa-tRNA-synth_I_CS"/>
</dbReference>
<dbReference type="PROSITE" id="PS00178">
    <property type="entry name" value="AA_TRNA_LIGASE_I"/>
    <property type="match status" value="1"/>
</dbReference>
<dbReference type="PANTHER" id="PTHR43740:SF2">
    <property type="entry name" value="LEUCINE--TRNA LIGASE, MITOCHONDRIAL"/>
    <property type="match status" value="1"/>
</dbReference>
<dbReference type="SUPFAM" id="SSF52374">
    <property type="entry name" value="Nucleotidylyl transferase"/>
    <property type="match status" value="1"/>
</dbReference>
<evidence type="ECO:0000259" key="14">
    <source>
        <dbReference type="Pfam" id="PF13603"/>
    </source>
</evidence>
<dbReference type="PANTHER" id="PTHR43740">
    <property type="entry name" value="LEUCYL-TRNA SYNTHETASE"/>
    <property type="match status" value="1"/>
</dbReference>
<evidence type="ECO:0000256" key="10">
    <source>
        <dbReference type="RuleBase" id="RU363035"/>
    </source>
</evidence>
<dbReference type="PRINTS" id="PR00985">
    <property type="entry name" value="TRNASYNTHLEU"/>
</dbReference>
<evidence type="ECO:0000256" key="1">
    <source>
        <dbReference type="ARBA" id="ARBA00005594"/>
    </source>
</evidence>
<dbReference type="InterPro" id="IPR009080">
    <property type="entry name" value="tRNAsynth_Ia_anticodon-bd"/>
</dbReference>
<dbReference type="Proteomes" id="UP000298551">
    <property type="component" value="Chromosome"/>
</dbReference>
<gene>
    <name evidence="9" type="primary">leuS</name>
    <name evidence="15" type="ORF">E6B08_03410</name>
</gene>
<comment type="subcellular location">
    <subcellularLocation>
        <location evidence="9">Cytoplasm</location>
    </subcellularLocation>
</comment>
<dbReference type="FunFam" id="2.20.28.290:FF:000001">
    <property type="entry name" value="Leucine--tRNA ligase"/>
    <property type="match status" value="1"/>
</dbReference>
<evidence type="ECO:0000259" key="13">
    <source>
        <dbReference type="Pfam" id="PF09334"/>
    </source>
</evidence>
<dbReference type="InterPro" id="IPR002302">
    <property type="entry name" value="Leu-tRNA-ligase"/>
</dbReference>
<evidence type="ECO:0000256" key="2">
    <source>
        <dbReference type="ARBA" id="ARBA00022490"/>
    </source>
</evidence>